<reference evidence="8 10" key="2">
    <citation type="submission" date="2019-09" db="EMBL/GenBank/DDBJ databases">
        <title>A bacterium isolated from glacier soil.</title>
        <authorList>
            <person name="Liu Q."/>
        </authorList>
    </citation>
    <scope>NUCLEOTIDE SEQUENCE [LARGE SCALE GENOMIC DNA]</scope>
    <source>
        <strain evidence="8 10">MDT1-10-3</strain>
    </source>
</reference>
<evidence type="ECO:0000256" key="3">
    <source>
        <dbReference type="ARBA" id="ARBA00022801"/>
    </source>
</evidence>
<dbReference type="Proteomes" id="UP000323866">
    <property type="component" value="Unassembled WGS sequence"/>
</dbReference>
<keyword evidence="9" id="KW-0548">Nucleotidyltransferase</keyword>
<keyword evidence="2" id="KW-0479">Metal-binding</keyword>
<comment type="caution">
    <text evidence="8">The sequence shown here is derived from an EMBL/GenBank/DDBJ whole genome shotgun (WGS) entry which is preliminary data.</text>
</comment>
<organism evidence="8 10">
    <name type="scientific">Rufibacter glacialis</name>
    <dbReference type="NCBI Taxonomy" id="1259555"/>
    <lineage>
        <taxon>Bacteria</taxon>
        <taxon>Pseudomonadati</taxon>
        <taxon>Bacteroidota</taxon>
        <taxon>Cytophagia</taxon>
        <taxon>Cytophagales</taxon>
        <taxon>Hymenobacteraceae</taxon>
        <taxon>Rufibacter</taxon>
    </lineage>
</organism>
<dbReference type="GO" id="GO:0008641">
    <property type="term" value="F:ubiquitin-like modifier activating enzyme activity"/>
    <property type="evidence" value="ECO:0007669"/>
    <property type="project" value="InterPro"/>
</dbReference>
<keyword evidence="1" id="KW-0645">Protease</keyword>
<dbReference type="GO" id="GO:0008237">
    <property type="term" value="F:metallopeptidase activity"/>
    <property type="evidence" value="ECO:0007669"/>
    <property type="project" value="UniProtKB-KW"/>
</dbReference>
<dbReference type="InterPro" id="IPR000594">
    <property type="entry name" value="ThiF_NAD_FAD-bd"/>
</dbReference>
<evidence type="ECO:0000256" key="4">
    <source>
        <dbReference type="ARBA" id="ARBA00022833"/>
    </source>
</evidence>
<dbReference type="InterPro" id="IPR028090">
    <property type="entry name" value="JAB_dom_prok"/>
</dbReference>
<keyword evidence="9" id="KW-0808">Transferase</keyword>
<feature type="domain" description="JAB" evidence="7">
    <location>
        <begin position="632"/>
        <end position="738"/>
    </location>
</feature>
<dbReference type="SUPFAM" id="SSF102712">
    <property type="entry name" value="JAB1/MPN domain"/>
    <property type="match status" value="1"/>
</dbReference>
<dbReference type="Proteomes" id="UP001570846">
    <property type="component" value="Unassembled WGS sequence"/>
</dbReference>
<evidence type="ECO:0000256" key="2">
    <source>
        <dbReference type="ARBA" id="ARBA00022723"/>
    </source>
</evidence>
<dbReference type="GO" id="GO:0046872">
    <property type="term" value="F:metal ion binding"/>
    <property type="evidence" value="ECO:0007669"/>
    <property type="project" value="UniProtKB-KW"/>
</dbReference>
<dbReference type="OrthoDB" id="517279at2"/>
<keyword evidence="11" id="KW-1185">Reference proteome</keyword>
<evidence type="ECO:0000259" key="7">
    <source>
        <dbReference type="Pfam" id="PF14464"/>
    </source>
</evidence>
<dbReference type="GO" id="GO:0006508">
    <property type="term" value="P:proteolysis"/>
    <property type="evidence" value="ECO:0007669"/>
    <property type="project" value="UniProtKB-KW"/>
</dbReference>
<evidence type="ECO:0000313" key="10">
    <source>
        <dbReference type="Proteomes" id="UP000323866"/>
    </source>
</evidence>
<dbReference type="GO" id="GO:0016779">
    <property type="term" value="F:nucleotidyltransferase activity"/>
    <property type="evidence" value="ECO:0007669"/>
    <property type="project" value="UniProtKB-KW"/>
</dbReference>
<sequence length="755" mass="84489">MSMLFSEGLKPYEGELSAEIQIGLREIRDFFGLEQVSVLAYDKNHIAIPVTYKVSIPPLGTVGGIDIREEEPVLIKISLNRYPDHVPLILSNRKDFPKKHLAHLYVSRTSEEPGKFCLVRNNPNEWFAGVRMSDLLAVGEQWLFKAAIGRLSDDGEEFDPIRLERYSGYHVYKYDVLHEVVRKDERFLSDLGMALLFSCILNDHDKKYGSLTYKTLFSVPFSQLDTIVKVIEELNTKAKSKSNSPLLSILVWRVDGEIEAEYSSSLPKAFGDLRQYFNQRGIDIDATLAVFENLGLREKRGLPIVHAIKRPKKMVGYGGHYEFINFCVLTPETKGVPIPDDAEVWCQSNLEPFSPDLAAKLSGERRSSKTVYIGAGSLGSKMIIHDARSGKMDIGVVDEDKLLQHNLARHALYDDKVGVNKAEAIIRQISDMFEADITTGFRAFAMAVEFVADNVFEEYEWLVDSSASLLVQNWLARKQFSTSLKVSRCEIADDGRLGLLYIEGENRNPRIDDLINMAYFSAISNVALESWRRRDSEREFSTIDVGLGCSSTTTVMPDDIISFHSSVFSRLLHQEQSKSSIGGEGLIYLSQIETEGIPRLHSETITVPAFESMSCQEGSGWEIRMAAGTSARLLSLCKQNARIETGGVLVGMANYKTSTIHIFDLIEEPQDSKGTCTGFIRGVKGLSEIIEAVKEKTGGLVGYIGEWHSHPMDLEGLSARDRATIEELAVVNRKVPIPTCAVIVTNRKILPFIFL</sequence>
<proteinExistence type="predicted"/>
<dbReference type="EMBL" id="VKKZ01000023">
    <property type="protein sequence ID" value="KAA6431879.1"/>
    <property type="molecule type" value="Genomic_DNA"/>
</dbReference>
<name>A0A5M8Q7L2_9BACT</name>
<gene>
    <name evidence="9" type="ORF">ACD591_10100</name>
    <name evidence="8" type="ORF">FOE74_17375</name>
</gene>
<accession>A0A5M8Q7L2</accession>
<dbReference type="RefSeq" id="WP_149099898.1">
    <property type="nucleotide sequence ID" value="NZ_BMMG01000006.1"/>
</dbReference>
<dbReference type="Pfam" id="PF14464">
    <property type="entry name" value="Prok-JAB"/>
    <property type="match status" value="1"/>
</dbReference>
<protein>
    <submittedName>
        <fullName evidence="9">ThiF family adenylyltransferase</fullName>
    </submittedName>
</protein>
<keyword evidence="3" id="KW-0378">Hydrolase</keyword>
<evidence type="ECO:0000313" key="8">
    <source>
        <dbReference type="EMBL" id="KAA6431879.1"/>
    </source>
</evidence>
<evidence type="ECO:0000256" key="5">
    <source>
        <dbReference type="ARBA" id="ARBA00023049"/>
    </source>
</evidence>
<evidence type="ECO:0000256" key="1">
    <source>
        <dbReference type="ARBA" id="ARBA00022670"/>
    </source>
</evidence>
<reference evidence="9 11" key="3">
    <citation type="submission" date="2024-08" db="EMBL/GenBank/DDBJ databases">
        <authorList>
            <person name="Wei W."/>
        </authorList>
    </citation>
    <scope>NUCLEOTIDE SEQUENCE [LARGE SCALE GENOMIC DNA]</scope>
    <source>
        <strain evidence="9 11">XU2</strain>
    </source>
</reference>
<feature type="domain" description="THIF-type NAD/FAD binding fold" evidence="6">
    <location>
        <begin position="366"/>
        <end position="484"/>
    </location>
</feature>
<keyword evidence="4" id="KW-0862">Zinc</keyword>
<dbReference type="InterPro" id="IPR035985">
    <property type="entry name" value="Ubiquitin-activating_enz"/>
</dbReference>
<dbReference type="Gene3D" id="3.40.140.10">
    <property type="entry name" value="Cytidine Deaminase, domain 2"/>
    <property type="match status" value="1"/>
</dbReference>
<dbReference type="InterPro" id="IPR032865">
    <property type="entry name" value="Prok-E2_A"/>
</dbReference>
<evidence type="ECO:0000259" key="6">
    <source>
        <dbReference type="Pfam" id="PF00899"/>
    </source>
</evidence>
<dbReference type="Pfam" id="PF00899">
    <property type="entry name" value="ThiF"/>
    <property type="match status" value="1"/>
</dbReference>
<dbReference type="SUPFAM" id="SSF69572">
    <property type="entry name" value="Activating enzymes of the ubiquitin-like proteins"/>
    <property type="match status" value="1"/>
</dbReference>
<evidence type="ECO:0000313" key="11">
    <source>
        <dbReference type="Proteomes" id="UP001570846"/>
    </source>
</evidence>
<dbReference type="AlphaFoldDB" id="A0A5M8Q7L2"/>
<keyword evidence="5" id="KW-0482">Metalloprotease</keyword>
<dbReference type="EMBL" id="JBGOGF010000005">
    <property type="protein sequence ID" value="MFA1771644.1"/>
    <property type="molecule type" value="Genomic_DNA"/>
</dbReference>
<evidence type="ECO:0000313" key="9">
    <source>
        <dbReference type="EMBL" id="MFA1771644.1"/>
    </source>
</evidence>
<dbReference type="Pfam" id="PF14457">
    <property type="entry name" value="Prok-E2_A"/>
    <property type="match status" value="1"/>
</dbReference>
<reference evidence="8 10" key="1">
    <citation type="submission" date="2019-07" db="EMBL/GenBank/DDBJ databases">
        <authorList>
            <person name="Qu J.-H."/>
        </authorList>
    </citation>
    <scope>NUCLEOTIDE SEQUENCE [LARGE SCALE GENOMIC DNA]</scope>
    <source>
        <strain evidence="8 10">MDT1-10-3</strain>
    </source>
</reference>
<dbReference type="Gene3D" id="3.40.50.720">
    <property type="entry name" value="NAD(P)-binding Rossmann-like Domain"/>
    <property type="match status" value="1"/>
</dbReference>